<accession>A0A4Y9ZJQ0</accession>
<dbReference type="InterPro" id="IPR002833">
    <property type="entry name" value="PTH2"/>
</dbReference>
<dbReference type="EMBL" id="SFCI01001789">
    <property type="protein sequence ID" value="TFY74952.1"/>
    <property type="molecule type" value="Genomic_DNA"/>
</dbReference>
<dbReference type="AlphaFoldDB" id="A0A4Y9ZJQ0"/>
<dbReference type="InterPro" id="IPR023476">
    <property type="entry name" value="Pep_tRNA_hydro_II_dom_sf"/>
</dbReference>
<dbReference type="PANTHER" id="PTHR12649:SF11">
    <property type="entry name" value="PEPTIDYL-TRNA HYDROLASE 2, MITOCHONDRIAL"/>
    <property type="match status" value="1"/>
</dbReference>
<dbReference type="Proteomes" id="UP000298061">
    <property type="component" value="Unassembled WGS sequence"/>
</dbReference>
<comment type="caution">
    <text evidence="5">The sequence shown here is derived from an EMBL/GenBank/DDBJ whole genome shotgun (WGS) entry which is preliminary data.</text>
</comment>
<gene>
    <name evidence="5" type="ORF">EWM64_g9061</name>
</gene>
<evidence type="ECO:0000313" key="5">
    <source>
        <dbReference type="EMBL" id="TFY74952.1"/>
    </source>
</evidence>
<reference evidence="5 6" key="1">
    <citation type="submission" date="2019-02" db="EMBL/GenBank/DDBJ databases">
        <title>Genome sequencing of the rare red list fungi Hericium alpestre (H. flagellum).</title>
        <authorList>
            <person name="Buettner E."/>
            <person name="Kellner H."/>
        </authorList>
    </citation>
    <scope>NUCLEOTIDE SEQUENCE [LARGE SCALE GENOMIC DNA]</scope>
    <source>
        <strain evidence="5 6">DSM 108284</strain>
    </source>
</reference>
<keyword evidence="2" id="KW-0378">Hydrolase</keyword>
<evidence type="ECO:0000256" key="2">
    <source>
        <dbReference type="ARBA" id="ARBA00022801"/>
    </source>
</evidence>
<evidence type="ECO:0000313" key="6">
    <source>
        <dbReference type="Proteomes" id="UP000298061"/>
    </source>
</evidence>
<dbReference type="GO" id="GO:0005829">
    <property type="term" value="C:cytosol"/>
    <property type="evidence" value="ECO:0007669"/>
    <property type="project" value="TreeGrafter"/>
</dbReference>
<dbReference type="OrthoDB" id="1733656at2759"/>
<name>A0A4Y9ZJQ0_9AGAM</name>
<comment type="similarity">
    <text evidence="3">Belongs to the PTH2 family.</text>
</comment>
<proteinExistence type="inferred from homology"/>
<organism evidence="5 6">
    <name type="scientific">Hericium alpestre</name>
    <dbReference type="NCBI Taxonomy" id="135208"/>
    <lineage>
        <taxon>Eukaryota</taxon>
        <taxon>Fungi</taxon>
        <taxon>Dikarya</taxon>
        <taxon>Basidiomycota</taxon>
        <taxon>Agaricomycotina</taxon>
        <taxon>Agaricomycetes</taxon>
        <taxon>Russulales</taxon>
        <taxon>Hericiaceae</taxon>
        <taxon>Hericium</taxon>
    </lineage>
</organism>
<comment type="catalytic activity">
    <reaction evidence="4">
        <text>an N-acyl-L-alpha-aminoacyl-tRNA + H2O = an N-acyl-L-amino acid + a tRNA + H(+)</text>
        <dbReference type="Rhea" id="RHEA:54448"/>
        <dbReference type="Rhea" id="RHEA-COMP:10123"/>
        <dbReference type="Rhea" id="RHEA-COMP:13883"/>
        <dbReference type="ChEBI" id="CHEBI:15377"/>
        <dbReference type="ChEBI" id="CHEBI:15378"/>
        <dbReference type="ChEBI" id="CHEBI:59874"/>
        <dbReference type="ChEBI" id="CHEBI:78442"/>
        <dbReference type="ChEBI" id="CHEBI:138191"/>
        <dbReference type="EC" id="3.1.1.29"/>
    </reaction>
</comment>
<dbReference type="GO" id="GO:0004045">
    <property type="term" value="F:peptidyl-tRNA hydrolase activity"/>
    <property type="evidence" value="ECO:0007669"/>
    <property type="project" value="UniProtKB-EC"/>
</dbReference>
<evidence type="ECO:0000256" key="1">
    <source>
        <dbReference type="ARBA" id="ARBA00013260"/>
    </source>
</evidence>
<protein>
    <recommendedName>
        <fullName evidence="1">peptidyl-tRNA hydrolase</fullName>
        <ecNumber evidence="1">3.1.1.29</ecNumber>
    </recommendedName>
</protein>
<dbReference type="STRING" id="135208.A0A4Y9ZJQ0"/>
<dbReference type="SUPFAM" id="SSF102462">
    <property type="entry name" value="Peptidyl-tRNA hydrolase II"/>
    <property type="match status" value="1"/>
</dbReference>
<dbReference type="Gene3D" id="3.40.1490.10">
    <property type="entry name" value="Bit1"/>
    <property type="match status" value="1"/>
</dbReference>
<evidence type="ECO:0000256" key="3">
    <source>
        <dbReference type="ARBA" id="ARBA00038050"/>
    </source>
</evidence>
<keyword evidence="6" id="KW-1185">Reference proteome</keyword>
<dbReference type="EC" id="3.1.1.29" evidence="1"/>
<sequence>MPTALMPRELTAILAAIALGSASLGYWLGRVRTRNALSTASKDEHADGTESEVAGDGDLAGVKAGLFEDTKLVLVVRSDLGMSTGKVAAQMASTVQTRDVGLLQGAFYIESRSTAALGTDWTKIALRCNDAEEMNLLQAKAQSLDLCARSIQDAGRTQIAAGSRTVLGIGPGAYRAARSWAADELLRSGPARLINQVTGKLKLL</sequence>
<evidence type="ECO:0000256" key="4">
    <source>
        <dbReference type="ARBA" id="ARBA00048707"/>
    </source>
</evidence>
<dbReference type="PANTHER" id="PTHR12649">
    <property type="entry name" value="PEPTIDYL-TRNA HYDROLASE 2"/>
    <property type="match status" value="1"/>
</dbReference>
<dbReference type="Pfam" id="PF01981">
    <property type="entry name" value="PTH2"/>
    <property type="match status" value="1"/>
</dbReference>